<evidence type="ECO:0008006" key="5">
    <source>
        <dbReference type="Google" id="ProtNLM"/>
    </source>
</evidence>
<dbReference type="Pfam" id="PF00106">
    <property type="entry name" value="adh_short"/>
    <property type="match status" value="1"/>
</dbReference>
<dbReference type="CDD" id="cd05233">
    <property type="entry name" value="SDR_c"/>
    <property type="match status" value="1"/>
</dbReference>
<dbReference type="VEuPathDB" id="FungiDB:CC77DRAFT_1066285"/>
<accession>A0A4Q4N6Z2</accession>
<dbReference type="PANTHER" id="PTHR43669">
    <property type="entry name" value="5-KETO-D-GLUCONATE 5-REDUCTASE"/>
    <property type="match status" value="1"/>
</dbReference>
<proteinExistence type="inferred from homology"/>
<dbReference type="Proteomes" id="UP000291422">
    <property type="component" value="Unassembled WGS sequence"/>
</dbReference>
<dbReference type="PRINTS" id="PR00081">
    <property type="entry name" value="GDHRDH"/>
</dbReference>
<reference evidence="4" key="1">
    <citation type="journal article" date="2019" name="bioRxiv">
        <title>Genomics, evolutionary history and diagnostics of the Alternaria alternata species group including apple and Asian pear pathotypes.</title>
        <authorList>
            <person name="Armitage A.D."/>
            <person name="Cockerton H.M."/>
            <person name="Sreenivasaprasad S."/>
            <person name="Woodhall J.W."/>
            <person name="Lane C.R."/>
            <person name="Harrison R.J."/>
            <person name="Clarkson J.P."/>
        </authorList>
    </citation>
    <scope>NUCLEOTIDE SEQUENCE [LARGE SCALE GENOMIC DNA]</scope>
    <source>
        <strain evidence="4">FERA 1177</strain>
    </source>
</reference>
<comment type="caution">
    <text evidence="3">The sequence shown here is derived from an EMBL/GenBank/DDBJ whole genome shotgun (WGS) entry which is preliminary data.</text>
</comment>
<protein>
    <recommendedName>
        <fullName evidence="5">NAD(P)-binding protein</fullName>
    </recommendedName>
</protein>
<dbReference type="SUPFAM" id="SSF51735">
    <property type="entry name" value="NAD(P)-binding Rossmann-fold domains"/>
    <property type="match status" value="1"/>
</dbReference>
<dbReference type="Gene3D" id="3.40.50.720">
    <property type="entry name" value="NAD(P)-binding Rossmann-like Domain"/>
    <property type="match status" value="1"/>
</dbReference>
<evidence type="ECO:0000313" key="3">
    <source>
        <dbReference type="EMBL" id="RYN71562.1"/>
    </source>
</evidence>
<organism evidence="3 4">
    <name type="scientific">Alternaria alternata</name>
    <name type="common">Alternaria rot fungus</name>
    <name type="synonym">Torula alternata</name>
    <dbReference type="NCBI Taxonomy" id="5599"/>
    <lineage>
        <taxon>Eukaryota</taxon>
        <taxon>Fungi</taxon>
        <taxon>Dikarya</taxon>
        <taxon>Ascomycota</taxon>
        <taxon>Pezizomycotina</taxon>
        <taxon>Dothideomycetes</taxon>
        <taxon>Pleosporomycetidae</taxon>
        <taxon>Pleosporales</taxon>
        <taxon>Pleosporineae</taxon>
        <taxon>Pleosporaceae</taxon>
        <taxon>Alternaria</taxon>
        <taxon>Alternaria sect. Alternaria</taxon>
        <taxon>Alternaria alternata complex</taxon>
    </lineage>
</organism>
<gene>
    <name evidence="3" type="ORF">AA0117_g9429</name>
</gene>
<evidence type="ECO:0000256" key="1">
    <source>
        <dbReference type="ARBA" id="ARBA00006484"/>
    </source>
</evidence>
<keyword evidence="2" id="KW-0560">Oxidoreductase</keyword>
<sequence length="304" mass="33739">MVNADIERLIAIPQVVPTFHKRPYPAISPLRPELSQSGKTVLITGGAEGIGFSIARNFARASVSKIIILDVDEDALIAATFELRDEIEDASGVTIVDPRVCNVGHISESDTIWSSLSKEGILVDVLVLNAVCYGPEEPLLDSGRDAIWSSFDVNVRASFVHTQHFYKQVGHVQQKFLVNVSTNGIYLWDAEGVRPSYGLTKNSGTVLVQQIAKDVKPEKLQVISFHPGEVLTESAKRHGYTKDTIEWYDEDLSGQFAVWTATREAAFLHGRFVFAAWDVDDMISEEFQERLADPYYLKVGIKGL</sequence>
<name>A0A4Q4N6Z2_ALTAL</name>
<dbReference type="AlphaFoldDB" id="A0A4Q4N6Z2"/>
<evidence type="ECO:0000313" key="4">
    <source>
        <dbReference type="Proteomes" id="UP000291422"/>
    </source>
</evidence>
<dbReference type="InterPro" id="IPR036291">
    <property type="entry name" value="NAD(P)-bd_dom_sf"/>
</dbReference>
<dbReference type="PANTHER" id="PTHR43669:SF3">
    <property type="entry name" value="ALCOHOL DEHYDROGENASE, PUTATIVE (AFU_ORTHOLOGUE AFUA_3G03445)-RELATED"/>
    <property type="match status" value="1"/>
</dbReference>
<dbReference type="GO" id="GO:0016491">
    <property type="term" value="F:oxidoreductase activity"/>
    <property type="evidence" value="ECO:0007669"/>
    <property type="project" value="UniProtKB-KW"/>
</dbReference>
<dbReference type="InterPro" id="IPR002347">
    <property type="entry name" value="SDR_fam"/>
</dbReference>
<comment type="similarity">
    <text evidence="1">Belongs to the short-chain dehydrogenases/reductases (SDR) family.</text>
</comment>
<evidence type="ECO:0000256" key="2">
    <source>
        <dbReference type="ARBA" id="ARBA00023002"/>
    </source>
</evidence>
<dbReference type="EMBL" id="PDXD01000031">
    <property type="protein sequence ID" value="RYN71562.1"/>
    <property type="molecule type" value="Genomic_DNA"/>
</dbReference>